<keyword evidence="1" id="KW-0460">Magnesium</keyword>
<name>A0A1E7KGZ7_9ACTN</name>
<dbReference type="AlphaFoldDB" id="A0A1E7KGZ7"/>
<sequence length="599" mass="67643">MTTTERPSRSKERQSPQMVDMAWDPITRIIGNLGIHTKIDFANREVAECYSTSSLFRGYSVFMKGKDPRDAGFITSRICGICGDNHTTCSDYAQQMAYGIKPPPLAEHIVNLGEAAEYMFDHTLFQDNLVFVDFCEAMVKDTNPSVLAQAENTPAPQAGVHGYRTIADIMRAFNPFEGEVYKQALVISRITREMYCTMGGRHVHPSTLYPGGVGTMPQPNTFTDYLSRLVKVLDFVKQSVAMNDDVFDFFYEALPGYEEVGRRRVMLGCWGSFQNPDFCDYRYETMNDWGRRMFVTPGIIVDGELVTNKLVDINLGMRILLGSSYYEDWVGEEPFVTHDPLGNPVDMRHPWNQTTVPQPQKRDFEGNYSWVMSPRWYDRTSGQHLALDTGGGPLARLWSTALNGLVDTPYVKATGHSVRISLPKSEQLPETTLEWRIPRWNNTLERNRARQYFVAYAAAMAFQFVEEAMTLVRAGETKTFTDFEVPEEAVGCGFHEAVRGVLSHHLVIKDKKIANYHPYPPTPWNASPRDSYGTPGPYEDAVQGQPIFEENGADDFKGVDIMRTVRSFDPCLPCGVHMYLGNGNELRQLHSPTFGAIHG</sequence>
<comment type="cofactor">
    <cofactor evidence="1">
        <name>Ni(2+)</name>
        <dbReference type="ChEBI" id="CHEBI:49786"/>
    </cofactor>
</comment>
<comment type="cofactor">
    <cofactor evidence="1">
        <name>Fe cation</name>
        <dbReference type="ChEBI" id="CHEBI:24875"/>
    </cofactor>
</comment>
<dbReference type="RefSeq" id="WP_070196785.1">
    <property type="nucleotide sequence ID" value="NZ_LJGU01000122.1"/>
</dbReference>
<feature type="binding site" evidence="1">
    <location>
        <position position="577"/>
    </location>
    <ligand>
        <name>Mg(2+)</name>
        <dbReference type="ChEBI" id="CHEBI:18420"/>
    </ligand>
</feature>
<dbReference type="InterPro" id="IPR001501">
    <property type="entry name" value="Ni-dep_hyd_lsu"/>
</dbReference>
<dbReference type="GO" id="GO:0016151">
    <property type="term" value="F:nickel cation binding"/>
    <property type="evidence" value="ECO:0007669"/>
    <property type="project" value="InterPro"/>
</dbReference>
<comment type="caution">
    <text evidence="2">The sequence shown here is derived from an EMBL/GenBank/DDBJ whole genome shotgun (WGS) entry which is preliminary data.</text>
</comment>
<feature type="binding site" evidence="1">
    <location>
        <position position="82"/>
    </location>
    <ligand>
        <name>Fe cation</name>
        <dbReference type="ChEBI" id="CHEBI:24875"/>
    </ligand>
</feature>
<feature type="binding site" evidence="1">
    <location>
        <position position="79"/>
    </location>
    <ligand>
        <name>Ni(2+)</name>
        <dbReference type="ChEBI" id="CHEBI:49786"/>
    </ligand>
</feature>
<dbReference type="Gene3D" id="1.10.645.10">
    <property type="entry name" value="Cytochrome-c3 Hydrogenase, chain B"/>
    <property type="match status" value="1"/>
</dbReference>
<proteinExistence type="predicted"/>
<dbReference type="PANTHER" id="PTHR42958:SF2">
    <property type="entry name" value="UPTAKE HYDROGENASE LARGE SUBUNIT"/>
    <property type="match status" value="1"/>
</dbReference>
<dbReference type="PATRIC" id="fig|1075402.3.peg.2778"/>
<evidence type="ECO:0000313" key="3">
    <source>
        <dbReference type="Proteomes" id="UP000176101"/>
    </source>
</evidence>
<dbReference type="EMBL" id="LJGU01000122">
    <property type="protein sequence ID" value="OEV03217.1"/>
    <property type="molecule type" value="Genomic_DNA"/>
</dbReference>
<accession>A0A1E7KGZ7</accession>
<keyword evidence="1" id="KW-0479">Metal-binding</keyword>
<evidence type="ECO:0000256" key="1">
    <source>
        <dbReference type="PIRSR" id="PIRSR601501-1"/>
    </source>
</evidence>
<keyword evidence="1" id="KW-0533">Nickel</keyword>
<feature type="binding site" evidence="1">
    <location>
        <position position="571"/>
    </location>
    <ligand>
        <name>Ni(2+)</name>
        <dbReference type="ChEBI" id="CHEBI:49786"/>
    </ligand>
</feature>
<dbReference type="SUPFAM" id="SSF56762">
    <property type="entry name" value="HydB/Nqo4-like"/>
    <property type="match status" value="1"/>
</dbReference>
<dbReference type="InterPro" id="IPR050867">
    <property type="entry name" value="NiFe/NiFeSe_hydrgnase_LSU"/>
</dbReference>
<dbReference type="Pfam" id="PF00374">
    <property type="entry name" value="NiFeSe_Hases"/>
    <property type="match status" value="2"/>
</dbReference>
<dbReference type="Proteomes" id="UP000176101">
    <property type="component" value="Unassembled WGS sequence"/>
</dbReference>
<dbReference type="InterPro" id="IPR029014">
    <property type="entry name" value="NiFe-Hase_large"/>
</dbReference>
<dbReference type="OrthoDB" id="9761717at2"/>
<keyword evidence="3" id="KW-1185">Reference proteome</keyword>
<feature type="binding site" evidence="1">
    <location>
        <position position="82"/>
    </location>
    <ligand>
        <name>Ni(2+)</name>
        <dbReference type="ChEBI" id="CHEBI:49786"/>
    </ligand>
</feature>
<organism evidence="2 3">
    <name type="scientific">Streptomyces oceani</name>
    <dbReference type="NCBI Taxonomy" id="1075402"/>
    <lineage>
        <taxon>Bacteria</taxon>
        <taxon>Bacillati</taxon>
        <taxon>Actinomycetota</taxon>
        <taxon>Actinomycetes</taxon>
        <taxon>Kitasatosporales</taxon>
        <taxon>Streptomycetaceae</taxon>
        <taxon>Streptomyces</taxon>
    </lineage>
</organism>
<feature type="binding site" evidence="1">
    <location>
        <position position="574"/>
    </location>
    <ligand>
        <name>Fe cation</name>
        <dbReference type="ChEBI" id="CHEBI:24875"/>
    </ligand>
</feature>
<protein>
    <submittedName>
        <fullName evidence="2">Hydrogenase</fullName>
    </submittedName>
</protein>
<dbReference type="STRING" id="1075402.AN216_12820"/>
<evidence type="ECO:0000313" key="2">
    <source>
        <dbReference type="EMBL" id="OEV03217.1"/>
    </source>
</evidence>
<keyword evidence="1" id="KW-0408">Iron</keyword>
<gene>
    <name evidence="2" type="ORF">AN216_12820</name>
</gene>
<reference evidence="2 3" key="1">
    <citation type="journal article" date="2016" name="Front. Microbiol.">
        <title>Comparative Genomics Analysis of Streptomyces Species Reveals Their Adaptation to the Marine Environment and Their Diversity at the Genomic Level.</title>
        <authorList>
            <person name="Tian X."/>
            <person name="Zhang Z."/>
            <person name="Yang T."/>
            <person name="Chen M."/>
            <person name="Li J."/>
            <person name="Chen F."/>
            <person name="Yang J."/>
            <person name="Li W."/>
            <person name="Zhang B."/>
            <person name="Zhang Z."/>
            <person name="Wu J."/>
            <person name="Zhang C."/>
            <person name="Long L."/>
            <person name="Xiao J."/>
        </authorList>
    </citation>
    <scope>NUCLEOTIDE SEQUENCE [LARGE SCALE GENOMIC DNA]</scope>
    <source>
        <strain evidence="2 3">SCSIO 02100</strain>
    </source>
</reference>
<dbReference type="PANTHER" id="PTHR42958">
    <property type="entry name" value="HYDROGENASE-2 LARGE CHAIN"/>
    <property type="match status" value="1"/>
</dbReference>